<proteinExistence type="predicted"/>
<dbReference type="Proteomes" id="UP001283341">
    <property type="component" value="Unassembled WGS sequence"/>
</dbReference>
<evidence type="ECO:0000313" key="3">
    <source>
        <dbReference type="Proteomes" id="UP001283341"/>
    </source>
</evidence>
<comment type="caution">
    <text evidence="2">The sequence shown here is derived from an EMBL/GenBank/DDBJ whole genome shotgun (WGS) entry which is preliminary data.</text>
</comment>
<dbReference type="PANTHER" id="PTHR15615:SF118">
    <property type="entry name" value="CYCLIN, HYPOTHETICAL (EUROFUNG)"/>
    <property type="match status" value="1"/>
</dbReference>
<dbReference type="GO" id="GO:0000307">
    <property type="term" value="C:cyclin-dependent protein kinase holoenzyme complex"/>
    <property type="evidence" value="ECO:0007669"/>
    <property type="project" value="TreeGrafter"/>
</dbReference>
<dbReference type="CDD" id="cd20557">
    <property type="entry name" value="CYCLIN_ScPCL1-like"/>
    <property type="match status" value="1"/>
</dbReference>
<reference evidence="2" key="1">
    <citation type="journal article" date="2023" name="Mol. Phylogenet. Evol.">
        <title>Genome-scale phylogeny and comparative genomics of the fungal order Sordariales.</title>
        <authorList>
            <person name="Hensen N."/>
            <person name="Bonometti L."/>
            <person name="Westerberg I."/>
            <person name="Brannstrom I.O."/>
            <person name="Guillou S."/>
            <person name="Cros-Aarteil S."/>
            <person name="Calhoun S."/>
            <person name="Haridas S."/>
            <person name="Kuo A."/>
            <person name="Mondo S."/>
            <person name="Pangilinan J."/>
            <person name="Riley R."/>
            <person name="LaButti K."/>
            <person name="Andreopoulos B."/>
            <person name="Lipzen A."/>
            <person name="Chen C."/>
            <person name="Yan M."/>
            <person name="Daum C."/>
            <person name="Ng V."/>
            <person name="Clum A."/>
            <person name="Steindorff A."/>
            <person name="Ohm R.A."/>
            <person name="Martin F."/>
            <person name="Silar P."/>
            <person name="Natvig D.O."/>
            <person name="Lalanne C."/>
            <person name="Gautier V."/>
            <person name="Ament-Velasquez S.L."/>
            <person name="Kruys A."/>
            <person name="Hutchinson M.I."/>
            <person name="Powell A.J."/>
            <person name="Barry K."/>
            <person name="Miller A.N."/>
            <person name="Grigoriev I.V."/>
            <person name="Debuchy R."/>
            <person name="Gladieux P."/>
            <person name="Hiltunen Thoren M."/>
            <person name="Johannesson H."/>
        </authorList>
    </citation>
    <scope>NUCLEOTIDE SEQUENCE</scope>
    <source>
        <strain evidence="2">CBS 118394</strain>
    </source>
</reference>
<feature type="region of interest" description="Disordered" evidence="1">
    <location>
        <begin position="712"/>
        <end position="744"/>
    </location>
</feature>
<gene>
    <name evidence="2" type="ORF">B0H66DRAFT_577386</name>
</gene>
<dbReference type="InterPro" id="IPR036915">
    <property type="entry name" value="Cyclin-like_sf"/>
</dbReference>
<evidence type="ECO:0008006" key="4">
    <source>
        <dbReference type="Google" id="ProtNLM"/>
    </source>
</evidence>
<dbReference type="SUPFAM" id="SSF47954">
    <property type="entry name" value="Cyclin-like"/>
    <property type="match status" value="1"/>
</dbReference>
<dbReference type="PANTHER" id="PTHR15615">
    <property type="match status" value="1"/>
</dbReference>
<dbReference type="Gene3D" id="1.10.472.10">
    <property type="entry name" value="Cyclin-like"/>
    <property type="match status" value="1"/>
</dbReference>
<dbReference type="InterPro" id="IPR013922">
    <property type="entry name" value="Cyclin_PHO80-like"/>
</dbReference>
<feature type="compositionally biased region" description="Low complexity" evidence="1">
    <location>
        <begin position="433"/>
        <end position="461"/>
    </location>
</feature>
<feature type="compositionally biased region" description="Low complexity" evidence="1">
    <location>
        <begin position="363"/>
        <end position="398"/>
    </location>
</feature>
<dbReference type="EMBL" id="JAUEDM010000007">
    <property type="protein sequence ID" value="KAK3313305.1"/>
    <property type="molecule type" value="Genomic_DNA"/>
</dbReference>
<feature type="compositionally biased region" description="Low complexity" evidence="1">
    <location>
        <begin position="58"/>
        <end position="71"/>
    </location>
</feature>
<feature type="region of interest" description="Disordered" evidence="1">
    <location>
        <begin position="572"/>
        <end position="600"/>
    </location>
</feature>
<dbReference type="GO" id="GO:0016538">
    <property type="term" value="F:cyclin-dependent protein serine/threonine kinase regulator activity"/>
    <property type="evidence" value="ECO:0007669"/>
    <property type="project" value="TreeGrafter"/>
</dbReference>
<evidence type="ECO:0000313" key="2">
    <source>
        <dbReference type="EMBL" id="KAK3313305.1"/>
    </source>
</evidence>
<feature type="compositionally biased region" description="Low complexity" evidence="1">
    <location>
        <begin position="714"/>
        <end position="737"/>
    </location>
</feature>
<accession>A0AAE0HUU2</accession>
<evidence type="ECO:0000256" key="1">
    <source>
        <dbReference type="SAM" id="MobiDB-lite"/>
    </source>
</evidence>
<feature type="compositionally biased region" description="Low complexity" evidence="1">
    <location>
        <begin position="339"/>
        <end position="356"/>
    </location>
</feature>
<name>A0AAE0HUU2_9PEZI</name>
<organism evidence="2 3">
    <name type="scientific">Apodospora peruviana</name>
    <dbReference type="NCBI Taxonomy" id="516989"/>
    <lineage>
        <taxon>Eukaryota</taxon>
        <taxon>Fungi</taxon>
        <taxon>Dikarya</taxon>
        <taxon>Ascomycota</taxon>
        <taxon>Pezizomycotina</taxon>
        <taxon>Sordariomycetes</taxon>
        <taxon>Sordariomycetidae</taxon>
        <taxon>Sordariales</taxon>
        <taxon>Lasiosphaeriaceae</taxon>
        <taxon>Apodospora</taxon>
    </lineage>
</organism>
<dbReference type="AlphaFoldDB" id="A0AAE0HUU2"/>
<protein>
    <recommendedName>
        <fullName evidence="4">Cyclin</fullName>
    </recommendedName>
</protein>
<dbReference type="GO" id="GO:0019901">
    <property type="term" value="F:protein kinase binding"/>
    <property type="evidence" value="ECO:0007669"/>
    <property type="project" value="InterPro"/>
</dbReference>
<dbReference type="GO" id="GO:0005634">
    <property type="term" value="C:nucleus"/>
    <property type="evidence" value="ECO:0007669"/>
    <property type="project" value="TreeGrafter"/>
</dbReference>
<reference evidence="2" key="2">
    <citation type="submission" date="2023-06" db="EMBL/GenBank/DDBJ databases">
        <authorList>
            <consortium name="Lawrence Berkeley National Laboratory"/>
            <person name="Haridas S."/>
            <person name="Hensen N."/>
            <person name="Bonometti L."/>
            <person name="Westerberg I."/>
            <person name="Brannstrom I.O."/>
            <person name="Guillou S."/>
            <person name="Cros-Aarteil S."/>
            <person name="Calhoun S."/>
            <person name="Kuo A."/>
            <person name="Mondo S."/>
            <person name="Pangilinan J."/>
            <person name="Riley R."/>
            <person name="Labutti K."/>
            <person name="Andreopoulos B."/>
            <person name="Lipzen A."/>
            <person name="Chen C."/>
            <person name="Yanf M."/>
            <person name="Daum C."/>
            <person name="Ng V."/>
            <person name="Clum A."/>
            <person name="Steindorff A."/>
            <person name="Ohm R."/>
            <person name="Martin F."/>
            <person name="Silar P."/>
            <person name="Natvig D."/>
            <person name="Lalanne C."/>
            <person name="Gautier V."/>
            <person name="Ament-Velasquez S.L."/>
            <person name="Kruys A."/>
            <person name="Hutchinson M.I."/>
            <person name="Powell A.J."/>
            <person name="Barry K."/>
            <person name="Miller A.N."/>
            <person name="Grigoriev I.V."/>
            <person name="Debuchy R."/>
            <person name="Gladieux P."/>
            <person name="Thoren M.H."/>
            <person name="Johannesson H."/>
        </authorList>
    </citation>
    <scope>NUCLEOTIDE SEQUENCE</scope>
    <source>
        <strain evidence="2">CBS 118394</strain>
    </source>
</reference>
<feature type="compositionally biased region" description="Low complexity" evidence="1">
    <location>
        <begin position="79"/>
        <end position="114"/>
    </location>
</feature>
<feature type="region of interest" description="Disordered" evidence="1">
    <location>
        <begin position="317"/>
        <end position="479"/>
    </location>
</feature>
<sequence length="744" mass="81317">MGTAYQVPNMAAYENHHLQHHSAYASAAASSDRTRAALNERSVPNEQLFNPSVRCPSQTQQQQQMQTQVQQHGLPQPRTLSYSTATSSVSSTIPVPTQSSTSRQSTRASTPSSAVILAGGDPRNWAGDSVMTTHSLEIPTCISPDGGNLADFVAELTLFFWFESVMVLQAAGNGKDLAPSAASLRKPKSAIVDHHFRKWVQSVLSTTQVTQNVILLALMFIYRLRLANPKMKGQPGSEYRLLTVALMLGNKFLDDNTYTNKTWADVSCISVRDIHVMEVEFLGNMRYSLLASRDQWEEWLVKLGRFWDHLERARQSTSPSPLMIPSPTARAFVSPSPSPTATLQSSTLTLSPTPQSVNTYSPTANGNGYATNGGSQTWSMPSYSSNNYTPNNNNSISPLAQRPVVQPPRARKRSFPEDDPTEPPAKRMSTAMPLQPQHPSHQLPSQQPRQQQPISQYQQHHQLAHPAQSRNAHNAAHDQARLSVPSLTLNTAQASSMPLQSSYLGVGYAPPQASPLSLPPIMPGIRAMSTVFTPITTTYASQQPVSAISGPGIPSIAPVTTPVTSYPPVNYGTPSRRMSPQNALTPTGQYPNSSPLSESFSRHSLASIGNMGGSSGVHTPISHSPSHYLQQRNSPYRPVRQPHTLLYPLPPSAFLQQYHFANTVPPNQMHYQPIGRRNEVRTGIVPEFAMGGGHVHAVTPQPAPYYIAPQTTMQHQHPAATGHQQQQQYPPGTGQHTLGYSQHN</sequence>
<feature type="region of interest" description="Disordered" evidence="1">
    <location>
        <begin position="42"/>
        <end position="119"/>
    </location>
</feature>
<keyword evidence="3" id="KW-1185">Reference proteome</keyword>
<dbReference type="Pfam" id="PF08613">
    <property type="entry name" value="Cyclin"/>
    <property type="match status" value="1"/>
</dbReference>